<feature type="transmembrane region" description="Helical" evidence="17">
    <location>
        <begin position="110"/>
        <end position="131"/>
    </location>
</feature>
<feature type="transmembrane region" description="Helical" evidence="17">
    <location>
        <begin position="213"/>
        <end position="235"/>
    </location>
</feature>
<evidence type="ECO:0000259" key="18">
    <source>
        <dbReference type="Pfam" id="PF00361"/>
    </source>
</evidence>
<feature type="domain" description="NADH:ubiquinone oxidoreductase chain 4 N-terminal" evidence="19">
    <location>
        <begin position="1"/>
        <end position="103"/>
    </location>
</feature>
<feature type="transmembrane region" description="Helical" evidence="17">
    <location>
        <begin position="273"/>
        <end position="295"/>
    </location>
</feature>
<keyword evidence="9" id="KW-1278">Translocase</keyword>
<dbReference type="GeneID" id="37508465"/>
<keyword evidence="13 17" id="KW-0830">Ubiquinone</keyword>
<name>A0A344ALA6_9NEOP</name>
<evidence type="ECO:0000256" key="15">
    <source>
        <dbReference type="ARBA" id="ARBA00023136"/>
    </source>
</evidence>
<dbReference type="GO" id="GO:0015990">
    <property type="term" value="P:electron transport coupled proton transport"/>
    <property type="evidence" value="ECO:0007669"/>
    <property type="project" value="TreeGrafter"/>
</dbReference>
<evidence type="ECO:0000256" key="1">
    <source>
        <dbReference type="ARBA" id="ARBA00003257"/>
    </source>
</evidence>
<comment type="function">
    <text evidence="1">Core subunit of the mitochondrial membrane respiratory chain NADH dehydrogenase (Complex I) that is believed to belong to the minimal assembly required for catalysis. Complex I functions in the transfer of electrons from NADH to the respiratory chain. The immediate electron acceptor for the enzyme is believed to be ubiquinone.</text>
</comment>
<comment type="function">
    <text evidence="17">Core subunit of the mitochondrial membrane respiratory chain NADH dehydrogenase (Complex I) which catalyzes electron transfer from NADH through the respiratory chain, using ubiquinone as an electron acceptor. Essential for the catalytic activity and assembly of complex I.</text>
</comment>
<proteinExistence type="inferred from homology"/>
<feature type="transmembrane region" description="Helical" evidence="17">
    <location>
        <begin position="143"/>
        <end position="163"/>
    </location>
</feature>
<feature type="transmembrane region" description="Helical" evidence="17">
    <location>
        <begin position="422"/>
        <end position="444"/>
    </location>
</feature>
<dbReference type="PANTHER" id="PTHR43507">
    <property type="entry name" value="NADH-UBIQUINONE OXIDOREDUCTASE CHAIN 4"/>
    <property type="match status" value="1"/>
</dbReference>
<evidence type="ECO:0000256" key="2">
    <source>
        <dbReference type="ARBA" id="ARBA00004225"/>
    </source>
</evidence>
<protein>
    <recommendedName>
        <fullName evidence="5 17">NADH-ubiquinone oxidoreductase chain 4</fullName>
        <ecNumber evidence="4 17">7.1.1.2</ecNumber>
    </recommendedName>
</protein>
<keyword evidence="12 17" id="KW-0520">NAD</keyword>
<evidence type="ECO:0000256" key="14">
    <source>
        <dbReference type="ARBA" id="ARBA00023128"/>
    </source>
</evidence>
<evidence type="ECO:0000256" key="16">
    <source>
        <dbReference type="ARBA" id="ARBA00049551"/>
    </source>
</evidence>
<dbReference type="RefSeq" id="YP_009502565.1">
    <property type="nucleotide sequence ID" value="NC_038157.1"/>
</dbReference>
<evidence type="ECO:0000313" key="20">
    <source>
        <dbReference type="EMBL" id="AWV83154.1"/>
    </source>
</evidence>
<dbReference type="CTD" id="4538"/>
<dbReference type="GO" id="GO:0042773">
    <property type="term" value="P:ATP synthesis coupled electron transport"/>
    <property type="evidence" value="ECO:0007669"/>
    <property type="project" value="InterPro"/>
</dbReference>
<feature type="domain" description="NADH:quinone oxidoreductase/Mrp antiporter transmembrane" evidence="18">
    <location>
        <begin position="107"/>
        <end position="388"/>
    </location>
</feature>
<feature type="transmembrane region" description="Helical" evidence="17">
    <location>
        <begin position="88"/>
        <end position="104"/>
    </location>
</feature>
<dbReference type="InterPro" id="IPR000260">
    <property type="entry name" value="NADH4_N"/>
</dbReference>
<reference evidence="20" key="2">
    <citation type="journal article" date="2018" name="Genes Genomics">
        <title>The complete mitochondrial genome of Vanessa indica and phylogenetic analyses of the family Nymphalidae.</title>
        <authorList>
            <person name="Lu Y."/>
            <person name="Liu N."/>
            <person name="Xu L."/>
            <person name="Fang J."/>
            <person name="Wang S."/>
        </authorList>
    </citation>
    <scope>NUCLEOTIDE SEQUENCE</scope>
</reference>
<evidence type="ECO:0000256" key="8">
    <source>
        <dbReference type="ARBA" id="ARBA00022692"/>
    </source>
</evidence>
<comment type="subcellular location">
    <subcellularLocation>
        <location evidence="2 17">Mitochondrion membrane</location>
        <topology evidence="2 17">Multi-pass membrane protein</topology>
    </subcellularLocation>
</comment>
<evidence type="ECO:0000256" key="12">
    <source>
        <dbReference type="ARBA" id="ARBA00023027"/>
    </source>
</evidence>
<evidence type="ECO:0000256" key="4">
    <source>
        <dbReference type="ARBA" id="ARBA00012944"/>
    </source>
</evidence>
<keyword evidence="8 17" id="KW-0812">Transmembrane</keyword>
<dbReference type="Pfam" id="PF01059">
    <property type="entry name" value="Oxidored_q5_N"/>
    <property type="match status" value="1"/>
</dbReference>
<keyword evidence="7 17" id="KW-0679">Respiratory chain</keyword>
<accession>A0A344ALA6</accession>
<dbReference type="PANTHER" id="PTHR43507:SF20">
    <property type="entry name" value="NADH-UBIQUINONE OXIDOREDUCTASE CHAIN 4"/>
    <property type="match status" value="1"/>
</dbReference>
<dbReference type="GO" id="GO:0003954">
    <property type="term" value="F:NADH dehydrogenase activity"/>
    <property type="evidence" value="ECO:0007669"/>
    <property type="project" value="TreeGrafter"/>
</dbReference>
<keyword evidence="6 17" id="KW-0813">Transport</keyword>
<comment type="catalytic activity">
    <reaction evidence="16 17">
        <text>a ubiquinone + NADH + 5 H(+)(in) = a ubiquinol + NAD(+) + 4 H(+)(out)</text>
        <dbReference type="Rhea" id="RHEA:29091"/>
        <dbReference type="Rhea" id="RHEA-COMP:9565"/>
        <dbReference type="Rhea" id="RHEA-COMP:9566"/>
        <dbReference type="ChEBI" id="CHEBI:15378"/>
        <dbReference type="ChEBI" id="CHEBI:16389"/>
        <dbReference type="ChEBI" id="CHEBI:17976"/>
        <dbReference type="ChEBI" id="CHEBI:57540"/>
        <dbReference type="ChEBI" id="CHEBI:57945"/>
        <dbReference type="EC" id="7.1.1.2"/>
    </reaction>
</comment>
<keyword evidence="15 17" id="KW-0472">Membrane</keyword>
<dbReference type="InterPro" id="IPR001750">
    <property type="entry name" value="ND/Mrp_TM"/>
</dbReference>
<evidence type="ECO:0000256" key="3">
    <source>
        <dbReference type="ARBA" id="ARBA00009025"/>
    </source>
</evidence>
<dbReference type="GO" id="GO:0008137">
    <property type="term" value="F:NADH dehydrogenase (ubiquinone) activity"/>
    <property type="evidence" value="ECO:0007669"/>
    <property type="project" value="UniProtKB-UniRule"/>
</dbReference>
<keyword evidence="11 17" id="KW-1133">Transmembrane helix</keyword>
<sequence>MMKFLMMMMFMIPLCFKKNMFWMVQLMMMMMTLMFLNLTLNIMNFSNLSYMMGCDLISYGLILLSIWISSLMIMASEGLLKKNFYEKYFLLNIILLLVLLYLTFSIMNLFLFYLFFEASLIPTLMLIIGWGYQPERIQAGMYLLFYTLFVSLPLLLGIFFLFLKMNTMMMYFLKFYDFNLLLLYISMVMAFLVKMPMYFTHLWLPKAHVEAPISGSMILAAIMLKLGGYGLLRILIVMQKINLKMGFIWVVISLVGGLFISLKCFCQTDMKSLIAYSSVAHMSIVIGGIMTMNYWGFMGSYVLMIGHGLCSSGMFCLSNINYERVNSRSLFLNKGMMTFMPSMSMWWFLFMSSNMAAPPSLNLMGEISLINSLVTWSWMSMFMLMGISFFSAGYSLYLYSFTQHGKYNMSMYSFYSGLSREYLMLLLHWLPLNMLVLKIDYMMIWF</sequence>
<evidence type="ECO:0000256" key="13">
    <source>
        <dbReference type="ARBA" id="ARBA00023075"/>
    </source>
</evidence>
<feature type="transmembrane region" description="Helical" evidence="17">
    <location>
        <begin position="247"/>
        <end position="266"/>
    </location>
</feature>
<feature type="transmembrane region" description="Helical" evidence="17">
    <location>
        <begin position="301"/>
        <end position="322"/>
    </location>
</feature>
<keyword evidence="14 17" id="KW-0496">Mitochondrion</keyword>
<evidence type="ECO:0000256" key="17">
    <source>
        <dbReference type="RuleBase" id="RU003297"/>
    </source>
</evidence>
<evidence type="ECO:0000256" key="6">
    <source>
        <dbReference type="ARBA" id="ARBA00022448"/>
    </source>
</evidence>
<dbReference type="GO" id="GO:0031966">
    <property type="term" value="C:mitochondrial membrane"/>
    <property type="evidence" value="ECO:0007669"/>
    <property type="project" value="UniProtKB-SubCell"/>
</dbReference>
<reference evidence="20" key="1">
    <citation type="submission" date="2017-12" db="EMBL/GenBank/DDBJ databases">
        <authorList>
            <person name="Hurst M.R.H."/>
        </authorList>
    </citation>
    <scope>NUCLEOTIDE SEQUENCE</scope>
</reference>
<feature type="transmembrane region" description="Helical" evidence="17">
    <location>
        <begin position="175"/>
        <end position="193"/>
    </location>
</feature>
<dbReference type="InterPro" id="IPR003918">
    <property type="entry name" value="NADH_UbQ_OxRdtase"/>
</dbReference>
<evidence type="ECO:0000256" key="11">
    <source>
        <dbReference type="ARBA" id="ARBA00022989"/>
    </source>
</evidence>
<dbReference type="EMBL" id="MG736927">
    <property type="protein sequence ID" value="AWV83154.1"/>
    <property type="molecule type" value="Genomic_DNA"/>
</dbReference>
<comment type="similarity">
    <text evidence="3 17">Belongs to the complex I subunit 4 family.</text>
</comment>
<evidence type="ECO:0000259" key="19">
    <source>
        <dbReference type="Pfam" id="PF01059"/>
    </source>
</evidence>
<feature type="transmembrane region" description="Helical" evidence="17">
    <location>
        <begin position="381"/>
        <end position="401"/>
    </location>
</feature>
<keyword evidence="10 17" id="KW-0249">Electron transport</keyword>
<evidence type="ECO:0000256" key="7">
    <source>
        <dbReference type="ARBA" id="ARBA00022660"/>
    </source>
</evidence>
<dbReference type="GO" id="GO:0048039">
    <property type="term" value="F:ubiquinone binding"/>
    <property type="evidence" value="ECO:0007669"/>
    <property type="project" value="TreeGrafter"/>
</dbReference>
<evidence type="ECO:0000256" key="5">
    <source>
        <dbReference type="ARBA" id="ARBA00021006"/>
    </source>
</evidence>
<dbReference type="EC" id="7.1.1.2" evidence="4 17"/>
<geneLocation type="mitochondrion" evidence="20"/>
<organism evidence="20">
    <name type="scientific">Vanessa indica</name>
    <name type="common">Asian admiral</name>
    <dbReference type="NCBI Taxonomy" id="270463"/>
    <lineage>
        <taxon>Eukaryota</taxon>
        <taxon>Metazoa</taxon>
        <taxon>Ecdysozoa</taxon>
        <taxon>Arthropoda</taxon>
        <taxon>Hexapoda</taxon>
        <taxon>Insecta</taxon>
        <taxon>Pterygota</taxon>
        <taxon>Neoptera</taxon>
        <taxon>Endopterygota</taxon>
        <taxon>Lepidoptera</taxon>
        <taxon>Glossata</taxon>
        <taxon>Ditrysia</taxon>
        <taxon>Papilionoidea</taxon>
        <taxon>Nymphalidae</taxon>
        <taxon>Nymphalinae</taxon>
        <taxon>Vanessa</taxon>
    </lineage>
</organism>
<gene>
    <name evidence="20" type="primary">ND4</name>
</gene>
<evidence type="ECO:0000256" key="10">
    <source>
        <dbReference type="ARBA" id="ARBA00022982"/>
    </source>
</evidence>
<dbReference type="PRINTS" id="PR01437">
    <property type="entry name" value="NUOXDRDTASE4"/>
</dbReference>
<evidence type="ECO:0000256" key="9">
    <source>
        <dbReference type="ARBA" id="ARBA00022967"/>
    </source>
</evidence>
<dbReference type="Pfam" id="PF00361">
    <property type="entry name" value="Proton_antipo_M"/>
    <property type="match status" value="1"/>
</dbReference>
<dbReference type="AlphaFoldDB" id="A0A344ALA6"/>
<feature type="transmembrane region" description="Helical" evidence="17">
    <location>
        <begin position="56"/>
        <end position="76"/>
    </location>
</feature>